<dbReference type="GO" id="GO:0008299">
    <property type="term" value="P:isoprenoid biosynthetic process"/>
    <property type="evidence" value="ECO:0007669"/>
    <property type="project" value="InterPro"/>
</dbReference>
<dbReference type="InterPro" id="IPR033749">
    <property type="entry name" value="Polyprenyl_synt_CS"/>
</dbReference>
<organism evidence="6">
    <name type="scientific">marine metagenome</name>
    <dbReference type="NCBI Taxonomy" id="408172"/>
    <lineage>
        <taxon>unclassified sequences</taxon>
        <taxon>metagenomes</taxon>
        <taxon>ecological metagenomes</taxon>
    </lineage>
</organism>
<evidence type="ECO:0000256" key="5">
    <source>
        <dbReference type="ARBA" id="ARBA00022842"/>
    </source>
</evidence>
<keyword evidence="5" id="KW-0460">Magnesium</keyword>
<dbReference type="SFLD" id="SFLDS00005">
    <property type="entry name" value="Isoprenoid_Synthase_Type_I"/>
    <property type="match status" value="1"/>
</dbReference>
<evidence type="ECO:0000256" key="1">
    <source>
        <dbReference type="ARBA" id="ARBA00001946"/>
    </source>
</evidence>
<comment type="cofactor">
    <cofactor evidence="1">
        <name>Mg(2+)</name>
        <dbReference type="ChEBI" id="CHEBI:18420"/>
    </cofactor>
</comment>
<dbReference type="Pfam" id="PF00348">
    <property type="entry name" value="polyprenyl_synt"/>
    <property type="match status" value="1"/>
</dbReference>
<dbReference type="GO" id="GO:0046872">
    <property type="term" value="F:metal ion binding"/>
    <property type="evidence" value="ECO:0007669"/>
    <property type="project" value="UniProtKB-KW"/>
</dbReference>
<dbReference type="PANTHER" id="PTHR12001:SF69">
    <property type="entry name" value="ALL TRANS-POLYPRENYL-DIPHOSPHATE SYNTHASE PDSS1"/>
    <property type="match status" value="1"/>
</dbReference>
<dbReference type="CDD" id="cd00685">
    <property type="entry name" value="Trans_IPPS_HT"/>
    <property type="match status" value="1"/>
</dbReference>
<dbReference type="InterPro" id="IPR000092">
    <property type="entry name" value="Polyprenyl_synt"/>
</dbReference>
<evidence type="ECO:0000313" key="6">
    <source>
        <dbReference type="EMBL" id="SVB49225.1"/>
    </source>
</evidence>
<keyword evidence="4" id="KW-0479">Metal-binding</keyword>
<accession>A0A382EFH1</accession>
<keyword evidence="3" id="KW-0808">Transferase</keyword>
<sequence length="326" mass="37041">MLQPLKKISGVIKRDMRLFEKEFNDALYSKVRLIQTVSRFLIKQKGKRIRPMLTILSARMCGEPTDNSYKAAAMIELLHIATLIHDDVVDGAVRRRGWLSINRIWGNKLAVLLGDYVLSKSLIYMIKLKDFDVLEIISKTAELMSSGEILQLDQRFKKHPTEDIYFDLIRQKTASLIATGCELGALTTSRSAQDCKSMSSFGYNLGMAYQIRDDLFDLLGNESYTGKDSGIDVKKNTLTLPIIHSLQSLPKSESRTLLKLVKMKHNSKDTLTEIMQLVKKGNGFVYAQEKIDHYTQSAIESLSAYTDSIYKNSMITLAQFNRTRVH</sequence>
<comment type="similarity">
    <text evidence="2">Belongs to the FPP/GGPP synthase family.</text>
</comment>
<evidence type="ECO:0000256" key="3">
    <source>
        <dbReference type="ARBA" id="ARBA00022679"/>
    </source>
</evidence>
<evidence type="ECO:0000256" key="2">
    <source>
        <dbReference type="ARBA" id="ARBA00006706"/>
    </source>
</evidence>
<dbReference type="AlphaFoldDB" id="A0A382EFH1"/>
<reference evidence="6" key="1">
    <citation type="submission" date="2018-05" db="EMBL/GenBank/DDBJ databases">
        <authorList>
            <person name="Lanie J.A."/>
            <person name="Ng W.-L."/>
            <person name="Kazmierczak K.M."/>
            <person name="Andrzejewski T.M."/>
            <person name="Davidsen T.M."/>
            <person name="Wayne K.J."/>
            <person name="Tettelin H."/>
            <person name="Glass J.I."/>
            <person name="Rusch D."/>
            <person name="Podicherti R."/>
            <person name="Tsui H.-C.T."/>
            <person name="Winkler M.E."/>
        </authorList>
    </citation>
    <scope>NUCLEOTIDE SEQUENCE</scope>
</reference>
<dbReference type="PANTHER" id="PTHR12001">
    <property type="entry name" value="GERANYLGERANYL PYROPHOSPHATE SYNTHASE"/>
    <property type="match status" value="1"/>
</dbReference>
<proteinExistence type="inferred from homology"/>
<name>A0A382EFH1_9ZZZZ</name>
<dbReference type="Gene3D" id="1.10.600.10">
    <property type="entry name" value="Farnesyl Diphosphate Synthase"/>
    <property type="match status" value="1"/>
</dbReference>
<dbReference type="PROSITE" id="PS00723">
    <property type="entry name" value="POLYPRENYL_SYNTHASE_1"/>
    <property type="match status" value="1"/>
</dbReference>
<gene>
    <name evidence="6" type="ORF">METZ01_LOCUS202079</name>
</gene>
<dbReference type="SUPFAM" id="SSF48576">
    <property type="entry name" value="Terpenoid synthases"/>
    <property type="match status" value="1"/>
</dbReference>
<evidence type="ECO:0000256" key="4">
    <source>
        <dbReference type="ARBA" id="ARBA00022723"/>
    </source>
</evidence>
<dbReference type="PROSITE" id="PS00444">
    <property type="entry name" value="POLYPRENYL_SYNTHASE_2"/>
    <property type="match status" value="1"/>
</dbReference>
<dbReference type="EMBL" id="UINC01044160">
    <property type="protein sequence ID" value="SVB49225.1"/>
    <property type="molecule type" value="Genomic_DNA"/>
</dbReference>
<dbReference type="InterPro" id="IPR008949">
    <property type="entry name" value="Isoprenoid_synthase_dom_sf"/>
</dbReference>
<evidence type="ECO:0008006" key="7">
    <source>
        <dbReference type="Google" id="ProtNLM"/>
    </source>
</evidence>
<protein>
    <recommendedName>
        <fullName evidence="7">Polyprenyl synthetase</fullName>
    </recommendedName>
</protein>
<dbReference type="GO" id="GO:0004659">
    <property type="term" value="F:prenyltransferase activity"/>
    <property type="evidence" value="ECO:0007669"/>
    <property type="project" value="InterPro"/>
</dbReference>